<sequence>DGTRVLTHFSTSKESEDAFVSTYNATASPVAVLTTWQNFQQKDWGKAGSIPPLLMVYGYGDGGGGPTQEMIENINLMESFPGTPRVKMGKVKDFFNKLELTSGDRLPVWNDELYLEYHRGTYTRTNHKVDGCIGSNRS</sequence>
<dbReference type="PANTHER" id="PTHR46017">
    <property type="entry name" value="ALPHA-MANNOSIDASE 2C1"/>
    <property type="match status" value="1"/>
</dbReference>
<dbReference type="GO" id="GO:0009313">
    <property type="term" value="P:oligosaccharide catabolic process"/>
    <property type="evidence" value="ECO:0007669"/>
    <property type="project" value="TreeGrafter"/>
</dbReference>
<feature type="domain" description="Glycoside hydrolase family 38 N-terminal" evidence="1">
    <location>
        <begin position="1"/>
        <end position="110"/>
    </location>
</feature>
<dbReference type="AlphaFoldDB" id="X1DCB1"/>
<dbReference type="SUPFAM" id="SSF88713">
    <property type="entry name" value="Glycoside hydrolase/deacetylase"/>
    <property type="match status" value="1"/>
</dbReference>
<comment type="caution">
    <text evidence="2">The sequence shown here is derived from an EMBL/GenBank/DDBJ whole genome shotgun (WGS) entry which is preliminary data.</text>
</comment>
<proteinExistence type="predicted"/>
<dbReference type="InterPro" id="IPR011330">
    <property type="entry name" value="Glyco_hydro/deAcase_b/a-brl"/>
</dbReference>
<protein>
    <recommendedName>
        <fullName evidence="1">Glycoside hydrolase family 38 N-terminal domain-containing protein</fullName>
    </recommendedName>
</protein>
<accession>X1DCB1</accession>
<organism evidence="2">
    <name type="scientific">marine sediment metagenome</name>
    <dbReference type="NCBI Taxonomy" id="412755"/>
    <lineage>
        <taxon>unclassified sequences</taxon>
        <taxon>metagenomes</taxon>
        <taxon>ecological metagenomes</taxon>
    </lineage>
</organism>
<dbReference type="GO" id="GO:0006013">
    <property type="term" value="P:mannose metabolic process"/>
    <property type="evidence" value="ECO:0007669"/>
    <property type="project" value="InterPro"/>
</dbReference>
<dbReference type="Pfam" id="PF01074">
    <property type="entry name" value="Glyco_hydro_38N"/>
    <property type="match status" value="1"/>
</dbReference>
<evidence type="ECO:0000313" key="2">
    <source>
        <dbReference type="EMBL" id="GAH17857.1"/>
    </source>
</evidence>
<gene>
    <name evidence="2" type="ORF">S01H4_55264</name>
</gene>
<evidence type="ECO:0000259" key="1">
    <source>
        <dbReference type="Pfam" id="PF01074"/>
    </source>
</evidence>
<dbReference type="InterPro" id="IPR000602">
    <property type="entry name" value="Glyco_hydro_38_N"/>
</dbReference>
<name>X1DCB1_9ZZZZ</name>
<feature type="non-terminal residue" evidence="2">
    <location>
        <position position="1"/>
    </location>
</feature>
<dbReference type="GO" id="GO:0004559">
    <property type="term" value="F:alpha-mannosidase activity"/>
    <property type="evidence" value="ECO:0007669"/>
    <property type="project" value="InterPro"/>
</dbReference>
<reference evidence="2" key="1">
    <citation type="journal article" date="2014" name="Front. Microbiol.">
        <title>High frequency of phylogenetically diverse reductive dehalogenase-homologous genes in deep subseafloor sedimentary metagenomes.</title>
        <authorList>
            <person name="Kawai M."/>
            <person name="Futagami T."/>
            <person name="Toyoda A."/>
            <person name="Takaki Y."/>
            <person name="Nishi S."/>
            <person name="Hori S."/>
            <person name="Arai W."/>
            <person name="Tsubouchi T."/>
            <person name="Morono Y."/>
            <person name="Uchiyama I."/>
            <person name="Ito T."/>
            <person name="Fujiyama A."/>
            <person name="Inagaki F."/>
            <person name="Takami H."/>
        </authorList>
    </citation>
    <scope>NUCLEOTIDE SEQUENCE</scope>
    <source>
        <strain evidence="2">Expedition CK06-06</strain>
    </source>
</reference>
<dbReference type="EMBL" id="BART01031877">
    <property type="protein sequence ID" value="GAH17857.1"/>
    <property type="molecule type" value="Genomic_DNA"/>
</dbReference>
<dbReference type="PANTHER" id="PTHR46017:SF1">
    <property type="entry name" value="ALPHA-MANNOSIDASE 2C1"/>
    <property type="match status" value="1"/>
</dbReference>